<name>A0A6A4G607_9STRA</name>
<evidence type="ECO:0000256" key="1">
    <source>
        <dbReference type="SAM" id="MobiDB-lite"/>
    </source>
</evidence>
<evidence type="ECO:0000313" key="3">
    <source>
        <dbReference type="Proteomes" id="UP000434957"/>
    </source>
</evidence>
<dbReference type="EMBL" id="QXFT01000013">
    <property type="protein sequence ID" value="KAE9359745.1"/>
    <property type="molecule type" value="Genomic_DNA"/>
</dbReference>
<sequence length="147" mass="16030">MQRSVSTGDVVASWSSTRRVLQHVADTGRQEQRLEWHRAGNGKPNRRRAERQRASDVDAIDSESSASARPTLHVIGSDTNAGRCAPVGAVERAFASVRIVEANVCKGGEWLVLPKDDVQECDCVVVDESGYVCGEGCINRAVDHAKW</sequence>
<dbReference type="Proteomes" id="UP000434957">
    <property type="component" value="Unassembled WGS sequence"/>
</dbReference>
<comment type="caution">
    <text evidence="2">The sequence shown here is derived from an EMBL/GenBank/DDBJ whole genome shotgun (WGS) entry which is preliminary data.</text>
</comment>
<protein>
    <submittedName>
        <fullName evidence="2">Uncharacterized protein</fullName>
    </submittedName>
</protein>
<organism evidence="2 3">
    <name type="scientific">Phytophthora rubi</name>
    <dbReference type="NCBI Taxonomy" id="129364"/>
    <lineage>
        <taxon>Eukaryota</taxon>
        <taxon>Sar</taxon>
        <taxon>Stramenopiles</taxon>
        <taxon>Oomycota</taxon>
        <taxon>Peronosporomycetes</taxon>
        <taxon>Peronosporales</taxon>
        <taxon>Peronosporaceae</taxon>
        <taxon>Phytophthora</taxon>
    </lineage>
</organism>
<feature type="compositionally biased region" description="Basic and acidic residues" evidence="1">
    <location>
        <begin position="26"/>
        <end position="38"/>
    </location>
</feature>
<feature type="region of interest" description="Disordered" evidence="1">
    <location>
        <begin position="24"/>
        <end position="73"/>
    </location>
</feature>
<evidence type="ECO:0000313" key="2">
    <source>
        <dbReference type="EMBL" id="KAE9359745.1"/>
    </source>
</evidence>
<accession>A0A6A4G607</accession>
<proteinExistence type="predicted"/>
<dbReference type="AlphaFoldDB" id="A0A6A4G607"/>
<keyword evidence="3" id="KW-1185">Reference proteome</keyword>
<gene>
    <name evidence="2" type="ORF">PR003_g572</name>
</gene>
<reference evidence="2 3" key="1">
    <citation type="submission" date="2018-08" db="EMBL/GenBank/DDBJ databases">
        <title>Genomic investigation of the strawberry pathogen Phytophthora fragariae indicates pathogenicity is determined by transcriptional variation in three key races.</title>
        <authorList>
            <person name="Adams T.M."/>
            <person name="Armitage A.D."/>
            <person name="Sobczyk M.K."/>
            <person name="Bates H.J."/>
            <person name="Dunwell J.M."/>
            <person name="Nellist C.F."/>
            <person name="Harrison R.J."/>
        </authorList>
    </citation>
    <scope>NUCLEOTIDE SEQUENCE [LARGE SCALE GENOMIC DNA]</scope>
    <source>
        <strain evidence="2 3">SCRP333</strain>
    </source>
</reference>